<organism evidence="1 2">
    <name type="scientific">Galleria mellonella</name>
    <name type="common">Greater wax moth</name>
    <dbReference type="NCBI Taxonomy" id="7137"/>
    <lineage>
        <taxon>Eukaryota</taxon>
        <taxon>Metazoa</taxon>
        <taxon>Ecdysozoa</taxon>
        <taxon>Arthropoda</taxon>
        <taxon>Hexapoda</taxon>
        <taxon>Insecta</taxon>
        <taxon>Pterygota</taxon>
        <taxon>Neoptera</taxon>
        <taxon>Endopterygota</taxon>
        <taxon>Lepidoptera</taxon>
        <taxon>Glossata</taxon>
        <taxon>Ditrysia</taxon>
        <taxon>Pyraloidea</taxon>
        <taxon>Pyralidae</taxon>
        <taxon>Galleriinae</taxon>
        <taxon>Galleria</taxon>
    </lineage>
</organism>
<proteinExistence type="predicted"/>
<name>A0ABM3M9P1_GALME</name>
<gene>
    <name evidence="2" type="primary">LOC128200078</name>
</gene>
<reference evidence="2" key="1">
    <citation type="submission" date="2025-08" db="UniProtKB">
        <authorList>
            <consortium name="RefSeq"/>
        </authorList>
    </citation>
    <scope>IDENTIFICATION</scope>
    <source>
        <tissue evidence="2">Whole larvae</tissue>
    </source>
</reference>
<dbReference type="GeneID" id="128200078"/>
<protein>
    <submittedName>
        <fullName evidence="2">Uncharacterized protein LOC128200078</fullName>
    </submittedName>
</protein>
<accession>A0ABM3M9P1</accession>
<dbReference type="Gene3D" id="3.30.60.30">
    <property type="match status" value="1"/>
</dbReference>
<evidence type="ECO:0000313" key="2">
    <source>
        <dbReference type="RefSeq" id="XP_052748162.1"/>
    </source>
</evidence>
<keyword evidence="1" id="KW-1185">Reference proteome</keyword>
<sequence length="128" mass="15083">MVDIVDYDSKCPTSCPASSMMMCEKCNHGIYRTFLSVCHMRLFHCKYKLIKLELVSRYPCMMSAPFLRNSPGMNLTPKGRLPEVEEDRILRFIHCRDRGLLSEKAGNLNKKTHFDKNYNFDDLRRKQR</sequence>
<evidence type="ECO:0000313" key="1">
    <source>
        <dbReference type="Proteomes" id="UP001652740"/>
    </source>
</evidence>
<dbReference type="RefSeq" id="XP_052748162.1">
    <property type="nucleotide sequence ID" value="XM_052892202.1"/>
</dbReference>
<dbReference type="Proteomes" id="UP001652740">
    <property type="component" value="Unplaced"/>
</dbReference>